<dbReference type="Gene3D" id="3.40.30.10">
    <property type="entry name" value="Glutaredoxin"/>
    <property type="match status" value="2"/>
</dbReference>
<dbReference type="OrthoDB" id="4664297at2759"/>
<evidence type="ECO:0000313" key="2">
    <source>
        <dbReference type="EMBL" id="KAG2180279.1"/>
    </source>
</evidence>
<dbReference type="PANTHER" id="PTHR42943">
    <property type="entry name" value="GLUTATHIONE S-TRANSFERASE KAPPA"/>
    <property type="match status" value="1"/>
</dbReference>
<evidence type="ECO:0000259" key="1">
    <source>
        <dbReference type="Pfam" id="PF01323"/>
    </source>
</evidence>
<dbReference type="GO" id="GO:0004602">
    <property type="term" value="F:glutathione peroxidase activity"/>
    <property type="evidence" value="ECO:0007669"/>
    <property type="project" value="TreeGrafter"/>
</dbReference>
<dbReference type="GO" id="GO:0005777">
    <property type="term" value="C:peroxisome"/>
    <property type="evidence" value="ECO:0007669"/>
    <property type="project" value="TreeGrafter"/>
</dbReference>
<dbReference type="GO" id="GO:0005739">
    <property type="term" value="C:mitochondrion"/>
    <property type="evidence" value="ECO:0007669"/>
    <property type="project" value="TreeGrafter"/>
</dbReference>
<reference evidence="2" key="1">
    <citation type="submission" date="2020-12" db="EMBL/GenBank/DDBJ databases">
        <title>Metabolic potential, ecology and presence of endohyphal bacteria is reflected in genomic diversity of Mucoromycotina.</title>
        <authorList>
            <person name="Muszewska A."/>
            <person name="Okrasinska A."/>
            <person name="Steczkiewicz K."/>
            <person name="Drgas O."/>
            <person name="Orlowska M."/>
            <person name="Perlinska-Lenart U."/>
            <person name="Aleksandrzak-Piekarczyk T."/>
            <person name="Szatraj K."/>
            <person name="Zielenkiewicz U."/>
            <person name="Pilsyk S."/>
            <person name="Malc E."/>
            <person name="Mieczkowski P."/>
            <person name="Kruszewska J.S."/>
            <person name="Biernat P."/>
            <person name="Pawlowska J."/>
        </authorList>
    </citation>
    <scope>NUCLEOTIDE SEQUENCE</scope>
    <source>
        <strain evidence="2">WA0000067209</strain>
    </source>
</reference>
<dbReference type="InterPro" id="IPR051924">
    <property type="entry name" value="GST_Kappa/NadH"/>
</dbReference>
<name>A0A8H7UIG5_MORIS</name>
<dbReference type="SUPFAM" id="SSF52833">
    <property type="entry name" value="Thioredoxin-like"/>
    <property type="match status" value="2"/>
</dbReference>
<dbReference type="AlphaFoldDB" id="A0A8H7UIG5"/>
<gene>
    <name evidence="2" type="ORF">INT43_004068</name>
</gene>
<comment type="caution">
    <text evidence="2">The sequence shown here is derived from an EMBL/GenBank/DDBJ whole genome shotgun (WGS) entry which is preliminary data.</text>
</comment>
<protein>
    <recommendedName>
        <fullName evidence="1">DSBA-like thioredoxin domain-containing protein</fullName>
    </recommendedName>
</protein>
<dbReference type="GO" id="GO:0006749">
    <property type="term" value="P:glutathione metabolic process"/>
    <property type="evidence" value="ECO:0007669"/>
    <property type="project" value="TreeGrafter"/>
</dbReference>
<organism evidence="2 3">
    <name type="scientific">Mortierella isabellina</name>
    <name type="common">Filamentous fungus</name>
    <name type="synonym">Umbelopsis isabellina</name>
    <dbReference type="NCBI Taxonomy" id="91625"/>
    <lineage>
        <taxon>Eukaryota</taxon>
        <taxon>Fungi</taxon>
        <taxon>Fungi incertae sedis</taxon>
        <taxon>Mucoromycota</taxon>
        <taxon>Mucoromycotina</taxon>
        <taxon>Umbelopsidomycetes</taxon>
        <taxon>Umbelopsidales</taxon>
        <taxon>Umbelopsidaceae</taxon>
        <taxon>Umbelopsis</taxon>
    </lineage>
</organism>
<dbReference type="Pfam" id="PF01323">
    <property type="entry name" value="DSBA"/>
    <property type="match status" value="2"/>
</dbReference>
<dbReference type="EMBL" id="JAEPQZ010000006">
    <property type="protein sequence ID" value="KAG2180279.1"/>
    <property type="molecule type" value="Genomic_DNA"/>
</dbReference>
<evidence type="ECO:0000313" key="3">
    <source>
        <dbReference type="Proteomes" id="UP000654370"/>
    </source>
</evidence>
<feature type="domain" description="DSBA-like thioredoxin" evidence="1">
    <location>
        <begin position="29"/>
        <end position="181"/>
    </location>
</feature>
<dbReference type="PANTHER" id="PTHR42943:SF2">
    <property type="entry name" value="GLUTATHIONE S-TRANSFERASE KAPPA 1"/>
    <property type="match status" value="1"/>
</dbReference>
<sequence>MQRGQSSFMLIYGAMIDTPVLLGGIYQATKAPQDVMNPAKQRISQGTLARTLDKFKVPFNFHPNHPVRTVNALRLLYAVEQSHREKLTDALYHAYWVENADISQEETLLSIVKSLSIPFEASSAIFKDEKHQNALREATSRVVELGAPGVPFFQVSKDDNDKNGAVFWGQDRVLFVETAIKALQAGLDPMDWEKVPNIVDVLESKLKTPSPHVGKGKKVTFYYDFASPWSYLGYTQLYRFKALGCDIDYRPVVVGALFKSIGGPNMPMAAMSDSLRRMQLQDLQNWTLFWKAVMKQSGMEAGKVDKAMQVNWPDKFPIRSIVALRVGLLEPATTDCIYQASWVDNVDVSDNEQLKKILNDNGFDGEKLLQQVADNKDEVKETLFANTKMAIDAGCCGVPSYQVDGDRVLFGQDQYHFIEDLLNGGAKL</sequence>
<dbReference type="GO" id="GO:0004364">
    <property type="term" value="F:glutathione transferase activity"/>
    <property type="evidence" value="ECO:0007669"/>
    <property type="project" value="TreeGrafter"/>
</dbReference>
<dbReference type="InterPro" id="IPR036249">
    <property type="entry name" value="Thioredoxin-like_sf"/>
</dbReference>
<dbReference type="Proteomes" id="UP000654370">
    <property type="component" value="Unassembled WGS sequence"/>
</dbReference>
<dbReference type="InterPro" id="IPR001853">
    <property type="entry name" value="DSBA-like_thioredoxin_dom"/>
</dbReference>
<feature type="domain" description="DSBA-like thioredoxin" evidence="1">
    <location>
        <begin position="219"/>
        <end position="422"/>
    </location>
</feature>
<accession>A0A8H7UIG5</accession>
<keyword evidence="3" id="KW-1185">Reference proteome</keyword>
<proteinExistence type="predicted"/>